<keyword evidence="2" id="KW-0472">Membrane</keyword>
<reference evidence="3" key="1">
    <citation type="submission" date="2020-12" db="EMBL/GenBank/DDBJ databases">
        <title>Genomic characterization of non-nitrogen-fixing Frankia strains.</title>
        <authorList>
            <person name="Carlos-Shanley C."/>
            <person name="Guerra T."/>
            <person name="Hahn D."/>
        </authorList>
    </citation>
    <scope>NUCLEOTIDE SEQUENCE</scope>
    <source>
        <strain evidence="3">CN6</strain>
    </source>
</reference>
<gene>
    <name evidence="3" type="ORF">I7412_04025</name>
</gene>
<evidence type="ECO:0000256" key="2">
    <source>
        <dbReference type="SAM" id="Phobius"/>
    </source>
</evidence>
<evidence type="ECO:0000256" key="1">
    <source>
        <dbReference type="SAM" id="MobiDB-lite"/>
    </source>
</evidence>
<evidence type="ECO:0000313" key="4">
    <source>
        <dbReference type="Proteomes" id="UP000604475"/>
    </source>
</evidence>
<feature type="transmembrane region" description="Helical" evidence="2">
    <location>
        <begin position="29"/>
        <end position="51"/>
    </location>
</feature>
<keyword evidence="2" id="KW-0812">Transmembrane</keyword>
<name>A0A937UNK9_9ACTN</name>
<dbReference type="RefSeq" id="WP_203005551.1">
    <property type="nucleotide sequence ID" value="NZ_JADWYV010000175.1"/>
</dbReference>
<dbReference type="AlphaFoldDB" id="A0A937UNK9"/>
<dbReference type="Proteomes" id="UP000604475">
    <property type="component" value="Unassembled WGS sequence"/>
</dbReference>
<sequence length="133" mass="13400">MTTAITRRAPGSPRPAAGRPAGPGQILRGLLALASLGGFVVAGPLVLWLWLGHPVPVIGQAGGALDVVAVVVLLVWSWLVVCVGYEIVAQSAEARGRPRTIIGSAASVTSFASTPRASTPRASTSRGSAPNGA</sequence>
<organism evidence="3 4">
    <name type="scientific">Frankia nepalensis</name>
    <dbReference type="NCBI Taxonomy" id="1836974"/>
    <lineage>
        <taxon>Bacteria</taxon>
        <taxon>Bacillati</taxon>
        <taxon>Actinomycetota</taxon>
        <taxon>Actinomycetes</taxon>
        <taxon>Frankiales</taxon>
        <taxon>Frankiaceae</taxon>
        <taxon>Frankia</taxon>
    </lineage>
</organism>
<dbReference type="EMBL" id="JAEACQ010000129">
    <property type="protein sequence ID" value="MBL7626355.1"/>
    <property type="molecule type" value="Genomic_DNA"/>
</dbReference>
<feature type="compositionally biased region" description="Low complexity" evidence="1">
    <location>
        <begin position="7"/>
        <end position="21"/>
    </location>
</feature>
<keyword evidence="4" id="KW-1185">Reference proteome</keyword>
<comment type="caution">
    <text evidence="3">The sequence shown here is derived from an EMBL/GenBank/DDBJ whole genome shotgun (WGS) entry which is preliminary data.</text>
</comment>
<evidence type="ECO:0000313" key="3">
    <source>
        <dbReference type="EMBL" id="MBL7626355.1"/>
    </source>
</evidence>
<feature type="non-terminal residue" evidence="3">
    <location>
        <position position="133"/>
    </location>
</feature>
<keyword evidence="2" id="KW-1133">Transmembrane helix</keyword>
<feature type="region of interest" description="Disordered" evidence="1">
    <location>
        <begin position="1"/>
        <end position="21"/>
    </location>
</feature>
<protein>
    <submittedName>
        <fullName evidence="3">Uncharacterized protein</fullName>
    </submittedName>
</protein>
<feature type="transmembrane region" description="Helical" evidence="2">
    <location>
        <begin position="63"/>
        <end position="88"/>
    </location>
</feature>
<accession>A0A937UNK9</accession>
<proteinExistence type="predicted"/>
<feature type="region of interest" description="Disordered" evidence="1">
    <location>
        <begin position="109"/>
        <end position="133"/>
    </location>
</feature>